<dbReference type="EMBL" id="ADAS02000076">
    <property type="protein sequence ID" value="OAV91738.1"/>
    <property type="molecule type" value="Genomic_DNA"/>
</dbReference>
<sequence length="198" mass="20687">MQHSGPAPADDGRTASLTRRLHSPEQPPHSLALPASMHTVTRACISLPSDAYIRHITNSLRGELGAKTLQPLFGPAGQHRLGDRQLPHAHRTLRARDGASQSVQQGGSDISPPRAAPSRPQNSTRPGGVRGIGREFEAACEGSGAETKVLHGGLGEASSTWTRASEAGREAGPLQTRTHSWPAGSTRTSSPAGARGAN</sequence>
<dbReference type="EnsemblFungi" id="PTTG_08968-t43_1">
    <property type="protein sequence ID" value="PTTG_08968-t43_1-p1"/>
    <property type="gene ID" value="PTTG_08968"/>
</dbReference>
<dbReference type="Proteomes" id="UP000005240">
    <property type="component" value="Unassembled WGS sequence"/>
</dbReference>
<proteinExistence type="predicted"/>
<reference evidence="3 4" key="3">
    <citation type="journal article" date="2017" name="G3 (Bethesda)">
        <title>Comparative analysis highlights variable genome content of wheat rusts and divergence of the mating loci.</title>
        <authorList>
            <person name="Cuomo C.A."/>
            <person name="Bakkeren G."/>
            <person name="Khalil H.B."/>
            <person name="Panwar V."/>
            <person name="Joly D."/>
            <person name="Linning R."/>
            <person name="Sakthikumar S."/>
            <person name="Song X."/>
            <person name="Adiconis X."/>
            <person name="Fan L."/>
            <person name="Goldberg J.M."/>
            <person name="Levin J.Z."/>
            <person name="Young S."/>
            <person name="Zeng Q."/>
            <person name="Anikster Y."/>
            <person name="Bruce M."/>
            <person name="Wang M."/>
            <person name="Yin C."/>
            <person name="McCallum B."/>
            <person name="Szabo L.J."/>
            <person name="Hulbert S."/>
            <person name="Chen X."/>
            <person name="Fellers J.P."/>
        </authorList>
    </citation>
    <scope>NUCLEOTIDE SEQUENCE</scope>
    <source>
        <strain evidence="4">Isolate 1-1 / race 1 (BBBD)</strain>
        <strain evidence="3">isolate 1-1 / race 1 (BBBD)</strain>
    </source>
</reference>
<gene>
    <name evidence="2" type="ORF">PTTG_08968</name>
</gene>
<feature type="compositionally biased region" description="Polar residues" evidence="1">
    <location>
        <begin position="175"/>
        <end position="191"/>
    </location>
</feature>
<protein>
    <submittedName>
        <fullName evidence="2 3">Uncharacterized protein</fullName>
    </submittedName>
</protein>
<evidence type="ECO:0000313" key="2">
    <source>
        <dbReference type="EMBL" id="OAV91738.1"/>
    </source>
</evidence>
<accession>A0A180GH38</accession>
<organism evidence="2">
    <name type="scientific">Puccinia triticina (isolate 1-1 / race 1 (BBBD))</name>
    <name type="common">Brown leaf rust fungus</name>
    <dbReference type="NCBI Taxonomy" id="630390"/>
    <lineage>
        <taxon>Eukaryota</taxon>
        <taxon>Fungi</taxon>
        <taxon>Dikarya</taxon>
        <taxon>Basidiomycota</taxon>
        <taxon>Pucciniomycotina</taxon>
        <taxon>Pucciniomycetes</taxon>
        <taxon>Pucciniales</taxon>
        <taxon>Pucciniaceae</taxon>
        <taxon>Puccinia</taxon>
    </lineage>
</organism>
<keyword evidence="4" id="KW-1185">Reference proteome</keyword>
<evidence type="ECO:0000313" key="4">
    <source>
        <dbReference type="Proteomes" id="UP000005240"/>
    </source>
</evidence>
<reference evidence="2" key="1">
    <citation type="submission" date="2009-11" db="EMBL/GenBank/DDBJ databases">
        <authorList>
            <consortium name="The Broad Institute Genome Sequencing Platform"/>
            <person name="Ward D."/>
            <person name="Feldgarden M."/>
            <person name="Earl A."/>
            <person name="Young S.K."/>
            <person name="Zeng Q."/>
            <person name="Koehrsen M."/>
            <person name="Alvarado L."/>
            <person name="Berlin A."/>
            <person name="Bochicchio J."/>
            <person name="Borenstein D."/>
            <person name="Chapman S.B."/>
            <person name="Chen Z."/>
            <person name="Engels R."/>
            <person name="Freedman E."/>
            <person name="Gellesch M."/>
            <person name="Goldberg J."/>
            <person name="Griggs A."/>
            <person name="Gujja S."/>
            <person name="Heilman E."/>
            <person name="Heiman D."/>
            <person name="Hepburn T."/>
            <person name="Howarth C."/>
            <person name="Jen D."/>
            <person name="Larson L."/>
            <person name="Lewis B."/>
            <person name="Mehta T."/>
            <person name="Park D."/>
            <person name="Pearson M."/>
            <person name="Roberts A."/>
            <person name="Saif S."/>
            <person name="Shea T."/>
            <person name="Shenoy N."/>
            <person name="Sisk P."/>
            <person name="Stolte C."/>
            <person name="Sykes S."/>
            <person name="Thomson T."/>
            <person name="Walk T."/>
            <person name="White J."/>
            <person name="Yandava C."/>
            <person name="Izard J."/>
            <person name="Baranova O.V."/>
            <person name="Blanton J.M."/>
            <person name="Tanner A.C."/>
            <person name="Dewhirst F.E."/>
            <person name="Haas B."/>
            <person name="Nusbaum C."/>
            <person name="Birren B."/>
        </authorList>
    </citation>
    <scope>NUCLEOTIDE SEQUENCE [LARGE SCALE GENOMIC DNA]</scope>
    <source>
        <strain evidence="2">1-1 BBBD Race 1</strain>
    </source>
</reference>
<dbReference type="VEuPathDB" id="FungiDB:PTTG_08968"/>
<name>A0A180GH38_PUCT1</name>
<evidence type="ECO:0000256" key="1">
    <source>
        <dbReference type="SAM" id="MobiDB-lite"/>
    </source>
</evidence>
<evidence type="ECO:0000313" key="3">
    <source>
        <dbReference type="EnsemblFungi" id="PTTG_08968-t43_1-p1"/>
    </source>
</evidence>
<feature type="region of interest" description="Disordered" evidence="1">
    <location>
        <begin position="94"/>
        <end position="198"/>
    </location>
</feature>
<dbReference type="AlphaFoldDB" id="A0A180GH38"/>
<reference evidence="3" key="4">
    <citation type="submission" date="2025-05" db="UniProtKB">
        <authorList>
            <consortium name="EnsemblFungi"/>
        </authorList>
    </citation>
    <scope>IDENTIFICATION</scope>
    <source>
        <strain evidence="3">isolate 1-1 / race 1 (BBBD)</strain>
    </source>
</reference>
<reference evidence="2" key="2">
    <citation type="submission" date="2016-05" db="EMBL/GenBank/DDBJ databases">
        <title>Comparative analysis highlights variable genome content of wheat rusts and divergence of the mating loci.</title>
        <authorList>
            <person name="Cuomo C.A."/>
            <person name="Bakkeren G."/>
            <person name="Szabo L."/>
            <person name="Khalil H."/>
            <person name="Joly D."/>
            <person name="Goldberg J."/>
            <person name="Young S."/>
            <person name="Zeng Q."/>
            <person name="Fellers J."/>
        </authorList>
    </citation>
    <scope>NUCLEOTIDE SEQUENCE [LARGE SCALE GENOMIC DNA]</scope>
    <source>
        <strain evidence="2">1-1 BBBD Race 1</strain>
    </source>
</reference>
<feature type="compositionally biased region" description="Polar residues" evidence="1">
    <location>
        <begin position="99"/>
        <end position="108"/>
    </location>
</feature>